<dbReference type="AlphaFoldDB" id="A0A4U3KUX1"/>
<dbReference type="RefSeq" id="WP_137263932.1">
    <property type="nucleotide sequence ID" value="NZ_SZQL01000028.1"/>
</dbReference>
<evidence type="ECO:0000313" key="1">
    <source>
        <dbReference type="EMBL" id="TKK64776.1"/>
    </source>
</evidence>
<gene>
    <name evidence="1" type="ORF">FC093_21755</name>
</gene>
<evidence type="ECO:0000313" key="2">
    <source>
        <dbReference type="Proteomes" id="UP000305848"/>
    </source>
</evidence>
<proteinExistence type="predicted"/>
<keyword evidence="2" id="KW-1185">Reference proteome</keyword>
<name>A0A4U3KUX1_9BACT</name>
<dbReference type="Proteomes" id="UP000305848">
    <property type="component" value="Unassembled WGS sequence"/>
</dbReference>
<comment type="caution">
    <text evidence="1">The sequence shown here is derived from an EMBL/GenBank/DDBJ whole genome shotgun (WGS) entry which is preliminary data.</text>
</comment>
<dbReference type="EMBL" id="SZQL01000028">
    <property type="protein sequence ID" value="TKK64776.1"/>
    <property type="molecule type" value="Genomic_DNA"/>
</dbReference>
<sequence length="148" mass="17475">MNYQVVSNNHTITVLEDDAFPLYTLSKETVQEIADIEGTACAECILNLSDHSQLPTNVLYEIAFYIQRDYPYLCIDWFTTFYYVEKESYLRTAFVMKELLEEGVDNADDEQRKKRFEKFESYELVYDTDTVILKIVMMNIINFNVIIK</sequence>
<organism evidence="1 2">
    <name type="scientific">Ilyomonas limi</name>
    <dbReference type="NCBI Taxonomy" id="2575867"/>
    <lineage>
        <taxon>Bacteria</taxon>
        <taxon>Pseudomonadati</taxon>
        <taxon>Bacteroidota</taxon>
        <taxon>Chitinophagia</taxon>
        <taxon>Chitinophagales</taxon>
        <taxon>Chitinophagaceae</taxon>
        <taxon>Ilyomonas</taxon>
    </lineage>
</organism>
<protein>
    <submittedName>
        <fullName evidence="1">Uncharacterized protein</fullName>
    </submittedName>
</protein>
<accession>A0A4U3KUX1</accession>
<reference evidence="1 2" key="1">
    <citation type="submission" date="2019-05" db="EMBL/GenBank/DDBJ databases">
        <title>Panacibacter sp. strain 17mud1-8 Genome sequencing and assembly.</title>
        <authorList>
            <person name="Chhetri G."/>
        </authorList>
    </citation>
    <scope>NUCLEOTIDE SEQUENCE [LARGE SCALE GENOMIC DNA]</scope>
    <source>
        <strain evidence="1 2">17mud1-8</strain>
    </source>
</reference>